<dbReference type="Proteomes" id="UP000762676">
    <property type="component" value="Unassembled WGS sequence"/>
</dbReference>
<gene>
    <name evidence="3" type="ORF">ElyMa_005705000</name>
</gene>
<sequence length="247" mass="27610">MYTHWTYVFVLLDSLYQSLALYFIPHIVWIQWVCVVVSFVLFWSFLLVSNAIFFTFDHPSNPYWIFMNTVSTASHSSIVILTVFVSLLPRLVVRSLQISVFPNEIGLAKRMEKQREQDLLRDDIGDVTTTTALNTHTSGNGRTVNSHISPMPSNTAMSDSSSIEGGQSEMRVLNTHLYTKNTSRRKESRFENRTFSSSSMPAPGGRGATSPDSQESEGGEVGGNQETYVRQRSHIGSGNNSDNAVNT</sequence>
<feature type="region of interest" description="Disordered" evidence="1">
    <location>
        <begin position="131"/>
        <end position="165"/>
    </location>
</feature>
<feature type="region of interest" description="Disordered" evidence="1">
    <location>
        <begin position="177"/>
        <end position="247"/>
    </location>
</feature>
<feature type="transmembrane region" description="Helical" evidence="2">
    <location>
        <begin position="6"/>
        <end position="25"/>
    </location>
</feature>
<reference evidence="3 4" key="1">
    <citation type="journal article" date="2021" name="Elife">
        <title>Chloroplast acquisition without the gene transfer in kleptoplastic sea slugs, Plakobranchus ocellatus.</title>
        <authorList>
            <person name="Maeda T."/>
            <person name="Takahashi S."/>
            <person name="Yoshida T."/>
            <person name="Shimamura S."/>
            <person name="Takaki Y."/>
            <person name="Nagai Y."/>
            <person name="Toyoda A."/>
            <person name="Suzuki Y."/>
            <person name="Arimoto A."/>
            <person name="Ishii H."/>
            <person name="Satoh N."/>
            <person name="Nishiyama T."/>
            <person name="Hasebe M."/>
            <person name="Maruyama T."/>
            <person name="Minagawa J."/>
            <person name="Obokata J."/>
            <person name="Shigenobu S."/>
        </authorList>
    </citation>
    <scope>NUCLEOTIDE SEQUENCE [LARGE SCALE GENOMIC DNA]</scope>
</reference>
<evidence type="ECO:0000313" key="4">
    <source>
        <dbReference type="Proteomes" id="UP000762676"/>
    </source>
</evidence>
<proteinExistence type="predicted"/>
<evidence type="ECO:0000256" key="2">
    <source>
        <dbReference type="SAM" id="Phobius"/>
    </source>
</evidence>
<keyword evidence="2" id="KW-0472">Membrane</keyword>
<accession>A0AAV4FG72</accession>
<keyword evidence="4" id="KW-1185">Reference proteome</keyword>
<feature type="transmembrane region" description="Helical" evidence="2">
    <location>
        <begin position="62"/>
        <end position="88"/>
    </location>
</feature>
<keyword evidence="2" id="KW-0812">Transmembrane</keyword>
<dbReference type="EMBL" id="BMAT01011411">
    <property type="protein sequence ID" value="GFR72413.1"/>
    <property type="molecule type" value="Genomic_DNA"/>
</dbReference>
<organism evidence="3 4">
    <name type="scientific">Elysia marginata</name>
    <dbReference type="NCBI Taxonomy" id="1093978"/>
    <lineage>
        <taxon>Eukaryota</taxon>
        <taxon>Metazoa</taxon>
        <taxon>Spiralia</taxon>
        <taxon>Lophotrochozoa</taxon>
        <taxon>Mollusca</taxon>
        <taxon>Gastropoda</taxon>
        <taxon>Heterobranchia</taxon>
        <taxon>Euthyneura</taxon>
        <taxon>Panpulmonata</taxon>
        <taxon>Sacoglossa</taxon>
        <taxon>Placobranchoidea</taxon>
        <taxon>Plakobranchidae</taxon>
        <taxon>Elysia</taxon>
    </lineage>
</organism>
<dbReference type="AlphaFoldDB" id="A0AAV4FG72"/>
<evidence type="ECO:0000313" key="3">
    <source>
        <dbReference type="EMBL" id="GFR72413.1"/>
    </source>
</evidence>
<name>A0AAV4FG72_9GAST</name>
<feature type="compositionally biased region" description="Polar residues" evidence="1">
    <location>
        <begin position="224"/>
        <end position="247"/>
    </location>
</feature>
<keyword evidence="2" id="KW-1133">Transmembrane helix</keyword>
<evidence type="ECO:0000256" key="1">
    <source>
        <dbReference type="SAM" id="MobiDB-lite"/>
    </source>
</evidence>
<feature type="transmembrane region" description="Helical" evidence="2">
    <location>
        <begin position="32"/>
        <end position="56"/>
    </location>
</feature>
<protein>
    <submittedName>
        <fullName evidence="3">Phospholipid-transporting ATPase</fullName>
    </submittedName>
</protein>
<comment type="caution">
    <text evidence="3">The sequence shown here is derived from an EMBL/GenBank/DDBJ whole genome shotgun (WGS) entry which is preliminary data.</text>
</comment>